<dbReference type="Gramene" id="Kaladp0008s0661.1.v1.1">
    <property type="protein sequence ID" value="Kaladp0008s0661.1.v1.1"/>
    <property type="gene ID" value="Kaladp0008s0661.v1.1"/>
</dbReference>
<name>A0A7N0RE89_KALFE</name>
<feature type="region of interest" description="Disordered" evidence="1">
    <location>
        <begin position="103"/>
        <end position="123"/>
    </location>
</feature>
<evidence type="ECO:0000256" key="2">
    <source>
        <dbReference type="SAM" id="Phobius"/>
    </source>
</evidence>
<dbReference type="AlphaFoldDB" id="A0A7N0RE89"/>
<dbReference type="InterPro" id="IPR052843">
    <property type="entry name" value="ER_body_metal_sequester"/>
</dbReference>
<protein>
    <recommendedName>
        <fullName evidence="5">Membrane protein of ER body-like protein</fullName>
    </recommendedName>
</protein>
<dbReference type="Proteomes" id="UP000594263">
    <property type="component" value="Unplaced"/>
</dbReference>
<evidence type="ECO:0000256" key="1">
    <source>
        <dbReference type="SAM" id="MobiDB-lite"/>
    </source>
</evidence>
<dbReference type="PANTHER" id="PTHR38937:SF2">
    <property type="entry name" value="MEMBRANE PROTEIN OF ER BODY-LIKE PROTEIN ISOFORM X1"/>
    <property type="match status" value="1"/>
</dbReference>
<keyword evidence="4" id="KW-1185">Reference proteome</keyword>
<evidence type="ECO:0008006" key="5">
    <source>
        <dbReference type="Google" id="ProtNLM"/>
    </source>
</evidence>
<feature type="compositionally biased region" description="Basic and acidic residues" evidence="1">
    <location>
        <begin position="106"/>
        <end position="120"/>
    </location>
</feature>
<keyword evidence="2" id="KW-0472">Membrane</keyword>
<feature type="transmembrane region" description="Helical" evidence="2">
    <location>
        <begin position="397"/>
        <end position="414"/>
    </location>
</feature>
<feature type="transmembrane region" description="Helical" evidence="2">
    <location>
        <begin position="366"/>
        <end position="385"/>
    </location>
</feature>
<dbReference type="PANTHER" id="PTHR38937">
    <property type="entry name" value="MEMBRANE PROTEIN OF ER BODY-LIKE PROTEIN"/>
    <property type="match status" value="1"/>
</dbReference>
<dbReference type="EnsemblPlants" id="Kaladp0008s0661.1.v1.1">
    <property type="protein sequence ID" value="Kaladp0008s0661.1.v1.1"/>
    <property type="gene ID" value="Kaladp0008s0661.v1.1"/>
</dbReference>
<keyword evidence="2" id="KW-0812">Transmembrane</keyword>
<accession>A0A7N0RE89</accession>
<feature type="transmembrane region" description="Helical" evidence="2">
    <location>
        <begin position="434"/>
        <end position="453"/>
    </location>
</feature>
<feature type="transmembrane region" description="Helical" evidence="2">
    <location>
        <begin position="311"/>
        <end position="330"/>
    </location>
</feature>
<proteinExistence type="predicted"/>
<reference evidence="3" key="1">
    <citation type="submission" date="2021-01" db="UniProtKB">
        <authorList>
            <consortium name="EnsemblPlants"/>
        </authorList>
    </citation>
    <scope>IDENTIFICATION</scope>
</reference>
<dbReference type="CDD" id="cd01059">
    <property type="entry name" value="CCC1_like"/>
    <property type="match status" value="1"/>
</dbReference>
<keyword evidence="2" id="KW-1133">Transmembrane helix</keyword>
<evidence type="ECO:0000313" key="4">
    <source>
        <dbReference type="Proteomes" id="UP000594263"/>
    </source>
</evidence>
<evidence type="ECO:0000313" key="3">
    <source>
        <dbReference type="EnsemblPlants" id="Kaladp0008s0661.1.v1.1"/>
    </source>
</evidence>
<dbReference type="OMA" id="DLKDDCY"/>
<organism evidence="3 4">
    <name type="scientific">Kalanchoe fedtschenkoi</name>
    <name type="common">Lavender scallops</name>
    <name type="synonym">South American air plant</name>
    <dbReference type="NCBI Taxonomy" id="63787"/>
    <lineage>
        <taxon>Eukaryota</taxon>
        <taxon>Viridiplantae</taxon>
        <taxon>Streptophyta</taxon>
        <taxon>Embryophyta</taxon>
        <taxon>Tracheophyta</taxon>
        <taxon>Spermatophyta</taxon>
        <taxon>Magnoliopsida</taxon>
        <taxon>eudicotyledons</taxon>
        <taxon>Gunneridae</taxon>
        <taxon>Pentapetalae</taxon>
        <taxon>Saxifragales</taxon>
        <taxon>Crassulaceae</taxon>
        <taxon>Kalanchoe</taxon>
    </lineage>
</organism>
<sequence>MPIKDAETEPVYHSLESVQADGSYHLTLDSTSGNGDVTTRNHNEKGHHIQNYSSEELGVIYEGDPEPIDYDVEGVLKKQETHDLICPNCNCCITRGVRLKKRKRVPKDTHPSAKRDRIEEDTGTVDGALGESLTIRGEDTASDLQVITCWSCFSLLIPTGKGFRLFRLFGGRKQPEPEVISESDSIQTPLPTPGGGRILMDPISTVNPLQLADGNMEGQKTDINPATKKKDDVRILIEYEVKQIDPSGTEEITRDIGIPITGTQAPVREPVVRVGEARDWDILKSIVYGGLIESITSLGVVASAAGAETATLNIVVLGLANLIGGLILIFHNLKDLRKSAYEEPSNQVDRYHEVLGRRSNFKLHSVIVVLSFLIFGLIPIATYAFTFRKSDNRDYKSLAVIGASLISVTLLSLGKAHTKNPPRPASSYFKSISYYLTIAISASGLSYVAGKLLNELIEKTGWFDTTSSLNSITFPATVMPSQRAWGSY</sequence>